<dbReference type="EMBL" id="MLCF01000119">
    <property type="protein sequence ID" value="OIV36019.1"/>
    <property type="molecule type" value="Genomic_DNA"/>
</dbReference>
<dbReference type="Proteomes" id="UP000243342">
    <property type="component" value="Unassembled WGS sequence"/>
</dbReference>
<proteinExistence type="predicted"/>
<organism evidence="2 3">
    <name type="scientific">Mangrovactinospora gilvigrisea</name>
    <dbReference type="NCBI Taxonomy" id="1428644"/>
    <lineage>
        <taxon>Bacteria</taxon>
        <taxon>Bacillati</taxon>
        <taxon>Actinomycetota</taxon>
        <taxon>Actinomycetes</taxon>
        <taxon>Kitasatosporales</taxon>
        <taxon>Streptomycetaceae</taxon>
        <taxon>Mangrovactinospora</taxon>
    </lineage>
</organism>
<feature type="transmembrane region" description="Helical" evidence="1">
    <location>
        <begin position="29"/>
        <end position="50"/>
    </location>
</feature>
<protein>
    <submittedName>
        <fullName evidence="2">Uncharacterized protein</fullName>
    </submittedName>
</protein>
<sequence>MPVQADKSQRIINNAVKERQWRRSGKSRTTAAIVLAAFLVLGLFLVIKVYPGHPGDTAAPTCNGTVMSQGDQCQETVNGVPTHTYSYADMLAKQQATHPAAMVIGIIAIAIAVVFFVPAMRSLSPSKPWGTARPEPCPRCGRSELREKQITHTETHGRVRSTWRGIVTLCTAECGFTAVRKP</sequence>
<feature type="transmembrane region" description="Helical" evidence="1">
    <location>
        <begin position="100"/>
        <end position="119"/>
    </location>
</feature>
<evidence type="ECO:0000313" key="3">
    <source>
        <dbReference type="Proteomes" id="UP000243342"/>
    </source>
</evidence>
<dbReference type="OrthoDB" id="4207306at2"/>
<dbReference type="STRING" id="1428644.BIV57_18535"/>
<accession>A0A1J7BBI9</accession>
<keyword evidence="1" id="KW-0472">Membrane</keyword>
<evidence type="ECO:0000313" key="2">
    <source>
        <dbReference type="EMBL" id="OIV36019.1"/>
    </source>
</evidence>
<keyword evidence="1" id="KW-0812">Transmembrane</keyword>
<evidence type="ECO:0000256" key="1">
    <source>
        <dbReference type="SAM" id="Phobius"/>
    </source>
</evidence>
<comment type="caution">
    <text evidence="2">The sequence shown here is derived from an EMBL/GenBank/DDBJ whole genome shotgun (WGS) entry which is preliminary data.</text>
</comment>
<keyword evidence="1" id="KW-1133">Transmembrane helix</keyword>
<dbReference type="AlphaFoldDB" id="A0A1J7BBI9"/>
<name>A0A1J7BBI9_9ACTN</name>
<dbReference type="RefSeq" id="WP_071658023.1">
    <property type="nucleotide sequence ID" value="NZ_MLCF01000119.1"/>
</dbReference>
<gene>
    <name evidence="2" type="ORF">BIV57_18535</name>
</gene>
<reference evidence="2 3" key="1">
    <citation type="submission" date="2016-10" db="EMBL/GenBank/DDBJ databases">
        <title>Genome sequence of Streptomyces gilvigriseus MUSC 26.</title>
        <authorList>
            <person name="Lee L.-H."/>
            <person name="Ser H.-L."/>
        </authorList>
    </citation>
    <scope>NUCLEOTIDE SEQUENCE [LARGE SCALE GENOMIC DNA]</scope>
    <source>
        <strain evidence="2 3">MUSC 26</strain>
    </source>
</reference>
<keyword evidence="3" id="KW-1185">Reference proteome</keyword>